<proteinExistence type="predicted"/>
<evidence type="ECO:0000256" key="1">
    <source>
        <dbReference type="SAM" id="Phobius"/>
    </source>
</evidence>
<feature type="transmembrane region" description="Helical" evidence="1">
    <location>
        <begin position="65"/>
        <end position="81"/>
    </location>
</feature>
<dbReference type="AlphaFoldDB" id="A0A081P1T0"/>
<keyword evidence="3" id="KW-1185">Reference proteome</keyword>
<gene>
    <name evidence="2" type="ORF">ET33_07900</name>
</gene>
<evidence type="ECO:0000313" key="2">
    <source>
        <dbReference type="EMBL" id="KEQ24653.1"/>
    </source>
</evidence>
<evidence type="ECO:0000313" key="3">
    <source>
        <dbReference type="Proteomes" id="UP000028123"/>
    </source>
</evidence>
<keyword evidence="1" id="KW-0472">Membrane</keyword>
<dbReference type="Proteomes" id="UP000028123">
    <property type="component" value="Unassembled WGS sequence"/>
</dbReference>
<protein>
    <submittedName>
        <fullName evidence="2">Uncharacterized protein</fullName>
    </submittedName>
</protein>
<reference evidence="2 3" key="1">
    <citation type="submission" date="2014-06" db="EMBL/GenBank/DDBJ databases">
        <title>Draft genome sequence of Paenibacillus sp. MSt1.</title>
        <authorList>
            <person name="Aw Y.K."/>
            <person name="Ong K.S."/>
            <person name="Gan H.M."/>
            <person name="Lee S.M."/>
        </authorList>
    </citation>
    <scope>NUCLEOTIDE SEQUENCE [LARGE SCALE GENOMIC DNA]</scope>
    <source>
        <strain evidence="2 3">MSt1</strain>
    </source>
</reference>
<name>A0A081P1T0_9BACL</name>
<dbReference type="eggNOG" id="ENOG5033USD">
    <property type="taxonomic scope" value="Bacteria"/>
</dbReference>
<dbReference type="RefSeq" id="WP_036685004.1">
    <property type="nucleotide sequence ID" value="NZ_JNVM01000015.1"/>
</dbReference>
<comment type="caution">
    <text evidence="2">The sequence shown here is derived from an EMBL/GenBank/DDBJ whole genome shotgun (WGS) entry which is preliminary data.</text>
</comment>
<keyword evidence="1" id="KW-1133">Transmembrane helix</keyword>
<feature type="transmembrane region" description="Helical" evidence="1">
    <location>
        <begin position="87"/>
        <end position="104"/>
    </location>
</feature>
<sequence>MTTKTAVQFRKTQATSHLFDRLKQCRRCSRYSCLWDDRCLSCEAEQSHSAIPEQAGAVLKHRRQTGMLAVGAIGALAFLLARNAEQMILSVVGAALLLALYVFLHKRYEPILYRRTLGRLLLQDQQKIREGLLLDIDDAEADLRAEDFKTAYEKFREIGYFIQDDSIKILKVYCLNKFILRSDMDLELSSLLPNRFDKDVVEYMHEIGKVRPQLITRESLEYVMKYRGMIERLPEGRDVLTAAAGAALRVKSNLHTYRSLLLDHAQELPKDRLLRLCRLLAEQPDADPELAQKARDAVKLKYDFDPEFQGIL</sequence>
<dbReference type="EMBL" id="JNVM01000015">
    <property type="protein sequence ID" value="KEQ24653.1"/>
    <property type="molecule type" value="Genomic_DNA"/>
</dbReference>
<accession>A0A081P1T0</accession>
<organism evidence="2 3">
    <name type="scientific">Paenibacillus tyrfis</name>
    <dbReference type="NCBI Taxonomy" id="1501230"/>
    <lineage>
        <taxon>Bacteria</taxon>
        <taxon>Bacillati</taxon>
        <taxon>Bacillota</taxon>
        <taxon>Bacilli</taxon>
        <taxon>Bacillales</taxon>
        <taxon>Paenibacillaceae</taxon>
        <taxon>Paenibacillus</taxon>
    </lineage>
</organism>
<keyword evidence="1" id="KW-0812">Transmembrane</keyword>